<organism evidence="1">
    <name type="scientific">hydrothermal vent metagenome</name>
    <dbReference type="NCBI Taxonomy" id="652676"/>
    <lineage>
        <taxon>unclassified sequences</taxon>
        <taxon>metagenomes</taxon>
        <taxon>ecological metagenomes</taxon>
    </lineage>
</organism>
<dbReference type="AlphaFoldDB" id="A0A3B0X4C0"/>
<reference evidence="1" key="1">
    <citation type="submission" date="2018-06" db="EMBL/GenBank/DDBJ databases">
        <authorList>
            <person name="Zhirakovskaya E."/>
        </authorList>
    </citation>
    <scope>NUCLEOTIDE SEQUENCE</scope>
</reference>
<sequence>MKTIFTILMLSLLASLLSACGDDNAFSAAPETGELRIGSGTGGGFTEGGIGLSPASIVVGASTSVSVNIVDSTGALVSNVDGTVAFSSTCVSQSLSSFSTASTNIASGTATTTYTDISCTGPDTITATATLSDGTTLTANASLTISEVVRLGSGSGTGFQEGIATLGSSSINTGETTTIAVNIVDRNNALSTNVSTVTFSSVCASNSQANFTTPSVVTSSGTAITTYIDQGCVGNDFITATLTSGGLNLTATANLAIAPLRIGAGTGAGFVNNAITLGLSTITEGNSTTVSVNIVDSNAVLVSSPSTVSFSSSCATATPSTASFTNPTVVTSTGVASTIYQDAGCPTADTITATLNTVSSFDPIATQLINIAPLRIGSGSDNNFNNGVVTLGLASISSGGTTSVSASVVDAASALITTPITVSFESNCVSQGSSSFDNNSSSTVNGIASVTYTAGASCSGTDNIRAKINPFNNNGRTAQANLTIGAPSVGSIQFTSTSSDVIALQGTGNSSTLNENATLTFTVFDSTGSPLSNALIDFALNTTVGGITLQAANDTSDSLGRVQAIVQSGTVSTSVRVTATVNSTNFSTQSAAIVISTGLPHQNSFSLSASQLNPRAWDQDNVTVTITALLADRFNNPIQDGTNISFTTELGSIVSSCTTINGGCSTTWRSQAPRSTIGPGSNAGRTTILANVVGEESFIDGDGNGIYSDGDTSGFSDLPEAFVDWDEDGNRDNGTNIPSAAFNGTPEPFKDFNVNGTYDGPDTKFNGVSCTHSTDCSTTRTTFVRSAIVLVLAEDNPAIVKVGGATTPATTPNCDSTGGTSPCAGTGSTYPTEIDVSASQKTISFTIVGATNFQVLPVGTTIAFSAGNGKIVSGASQTVVNTSANTYPNGSPDNLGVATYSVTVAKDTISSTDGSLTIKVTTPGGLITEFLAIPIRD</sequence>
<dbReference type="EMBL" id="UOFI01000023">
    <property type="protein sequence ID" value="VAW62571.1"/>
    <property type="molecule type" value="Genomic_DNA"/>
</dbReference>
<dbReference type="PROSITE" id="PS51257">
    <property type="entry name" value="PROKAR_LIPOPROTEIN"/>
    <property type="match status" value="1"/>
</dbReference>
<evidence type="ECO:0000313" key="1">
    <source>
        <dbReference type="EMBL" id="VAW62571.1"/>
    </source>
</evidence>
<protein>
    <submittedName>
        <fullName evidence="1">Invasin domain protein</fullName>
    </submittedName>
</protein>
<dbReference type="InterPro" id="IPR013783">
    <property type="entry name" value="Ig-like_fold"/>
</dbReference>
<dbReference type="Gene3D" id="2.60.40.10">
    <property type="entry name" value="Immunoglobulins"/>
    <property type="match status" value="2"/>
</dbReference>
<proteinExistence type="predicted"/>
<name>A0A3B0X4C0_9ZZZZ</name>
<accession>A0A3B0X4C0</accession>
<gene>
    <name evidence="1" type="ORF">MNBD_GAMMA09-3778</name>
</gene>
<dbReference type="SUPFAM" id="SSF49373">
    <property type="entry name" value="Invasin/intimin cell-adhesion fragments"/>
    <property type="match status" value="1"/>
</dbReference>
<dbReference type="InterPro" id="IPR008964">
    <property type="entry name" value="Invasin/intimin_cell_adhesion"/>
</dbReference>